<name>A0A9P4NG62_9PEZI</name>
<evidence type="ECO:0000313" key="1">
    <source>
        <dbReference type="EMBL" id="KAF2419872.1"/>
    </source>
</evidence>
<dbReference type="AlphaFoldDB" id="A0A9P4NG62"/>
<comment type="caution">
    <text evidence="1">The sequence shown here is derived from an EMBL/GenBank/DDBJ whole genome shotgun (WGS) entry which is preliminary data.</text>
</comment>
<evidence type="ECO:0000313" key="2">
    <source>
        <dbReference type="Proteomes" id="UP000800235"/>
    </source>
</evidence>
<organism evidence="1 2">
    <name type="scientific">Tothia fuscella</name>
    <dbReference type="NCBI Taxonomy" id="1048955"/>
    <lineage>
        <taxon>Eukaryota</taxon>
        <taxon>Fungi</taxon>
        <taxon>Dikarya</taxon>
        <taxon>Ascomycota</taxon>
        <taxon>Pezizomycotina</taxon>
        <taxon>Dothideomycetes</taxon>
        <taxon>Pleosporomycetidae</taxon>
        <taxon>Venturiales</taxon>
        <taxon>Cylindrosympodiaceae</taxon>
        <taxon>Tothia</taxon>
    </lineage>
</organism>
<evidence type="ECO:0008006" key="3">
    <source>
        <dbReference type="Google" id="ProtNLM"/>
    </source>
</evidence>
<accession>A0A9P4NG62</accession>
<gene>
    <name evidence="1" type="ORF">EJ08DRAFT_683499</name>
</gene>
<dbReference type="Proteomes" id="UP000800235">
    <property type="component" value="Unassembled WGS sequence"/>
</dbReference>
<dbReference type="OrthoDB" id="62952at2759"/>
<protein>
    <recommendedName>
        <fullName evidence="3">F-box domain-containing protein</fullName>
    </recommendedName>
</protein>
<dbReference type="EMBL" id="MU007115">
    <property type="protein sequence ID" value="KAF2419872.1"/>
    <property type="molecule type" value="Genomic_DNA"/>
</dbReference>
<sequence>MATSFLDLPAEIRVKIYTNLFYLGKGRKIELNKIRQNASGQFLRTCSRICNEGIEVLYGMNTIRFDKKWIRKLSTHGRLWKNMPNPLHQIKHLIIILTDKDMVSHVLRELWNFSSLTDVCFVDWVWWDFKAKIDTAAILEGAALWSHPNPDSPLSAERFHGQPFRILLDQLNGKETRLILHPFVGSEDEYFDCYQFRRNPSSPYGYDAVFVKHLQCPPTWYELGCNSSIIEQPQKILKDDGLLLEGIS</sequence>
<reference evidence="1" key="1">
    <citation type="journal article" date="2020" name="Stud. Mycol.">
        <title>101 Dothideomycetes genomes: a test case for predicting lifestyles and emergence of pathogens.</title>
        <authorList>
            <person name="Haridas S."/>
            <person name="Albert R."/>
            <person name="Binder M."/>
            <person name="Bloem J."/>
            <person name="Labutti K."/>
            <person name="Salamov A."/>
            <person name="Andreopoulos B."/>
            <person name="Baker S."/>
            <person name="Barry K."/>
            <person name="Bills G."/>
            <person name="Bluhm B."/>
            <person name="Cannon C."/>
            <person name="Castanera R."/>
            <person name="Culley D."/>
            <person name="Daum C."/>
            <person name="Ezra D."/>
            <person name="Gonzalez J."/>
            <person name="Henrissat B."/>
            <person name="Kuo A."/>
            <person name="Liang C."/>
            <person name="Lipzen A."/>
            <person name="Lutzoni F."/>
            <person name="Magnuson J."/>
            <person name="Mondo S."/>
            <person name="Nolan M."/>
            <person name="Ohm R."/>
            <person name="Pangilinan J."/>
            <person name="Park H.-J."/>
            <person name="Ramirez L."/>
            <person name="Alfaro M."/>
            <person name="Sun H."/>
            <person name="Tritt A."/>
            <person name="Yoshinaga Y."/>
            <person name="Zwiers L.-H."/>
            <person name="Turgeon B."/>
            <person name="Goodwin S."/>
            <person name="Spatafora J."/>
            <person name="Crous P."/>
            <person name="Grigoriev I."/>
        </authorList>
    </citation>
    <scope>NUCLEOTIDE SEQUENCE</scope>
    <source>
        <strain evidence="1">CBS 130266</strain>
    </source>
</reference>
<keyword evidence="2" id="KW-1185">Reference proteome</keyword>
<proteinExistence type="predicted"/>